<dbReference type="RefSeq" id="WP_184098615.1">
    <property type="nucleotide sequence ID" value="NZ_JACHHN010000002.1"/>
</dbReference>
<evidence type="ECO:0008006" key="4">
    <source>
        <dbReference type="Google" id="ProtNLM"/>
    </source>
</evidence>
<evidence type="ECO:0000256" key="1">
    <source>
        <dbReference type="SAM" id="SignalP"/>
    </source>
</evidence>
<dbReference type="AlphaFoldDB" id="A0A840RD56"/>
<dbReference type="EMBL" id="JACHHN010000002">
    <property type="protein sequence ID" value="MBB5190514.1"/>
    <property type="molecule type" value="Genomic_DNA"/>
</dbReference>
<keyword evidence="3" id="KW-1185">Reference proteome</keyword>
<feature type="chain" id="PRO_5032833637" description="DUF2946 family protein" evidence="1">
    <location>
        <begin position="35"/>
        <end position="117"/>
    </location>
</feature>
<organism evidence="2 3">
    <name type="scientific">Silvimonas terrae</name>
    <dbReference type="NCBI Taxonomy" id="300266"/>
    <lineage>
        <taxon>Bacteria</taxon>
        <taxon>Pseudomonadati</taxon>
        <taxon>Pseudomonadota</taxon>
        <taxon>Betaproteobacteria</taxon>
        <taxon>Neisseriales</taxon>
        <taxon>Chitinibacteraceae</taxon>
        <taxon>Silvimonas</taxon>
    </lineage>
</organism>
<accession>A0A840RD56</accession>
<dbReference type="Proteomes" id="UP000543030">
    <property type="component" value="Unassembled WGS sequence"/>
</dbReference>
<comment type="caution">
    <text evidence="2">The sequence shown here is derived from an EMBL/GenBank/DDBJ whole genome shotgun (WGS) entry which is preliminary data.</text>
</comment>
<evidence type="ECO:0000313" key="2">
    <source>
        <dbReference type="EMBL" id="MBB5190514.1"/>
    </source>
</evidence>
<proteinExistence type="predicted"/>
<protein>
    <recommendedName>
        <fullName evidence="4">DUF2946 family protein</fullName>
    </recommendedName>
</protein>
<sequence length="117" mass="12186">MTAWHCTILAWLAACLLAIAPTFSLLHASATVQADPVLCSAGGVRVEAGSARQRTLVLLTSACPLCALQSHLPPWPVLVPQLTMHMVAGLLPLMPALTVTADCALPPATGPPGFVRR</sequence>
<keyword evidence="1" id="KW-0732">Signal</keyword>
<evidence type="ECO:0000313" key="3">
    <source>
        <dbReference type="Proteomes" id="UP000543030"/>
    </source>
</evidence>
<reference evidence="2 3" key="1">
    <citation type="submission" date="2020-08" db="EMBL/GenBank/DDBJ databases">
        <title>Genomic Encyclopedia of Type Strains, Phase IV (KMG-IV): sequencing the most valuable type-strain genomes for metagenomic binning, comparative biology and taxonomic classification.</title>
        <authorList>
            <person name="Goeker M."/>
        </authorList>
    </citation>
    <scope>NUCLEOTIDE SEQUENCE [LARGE SCALE GENOMIC DNA]</scope>
    <source>
        <strain evidence="2 3">DSM 18233</strain>
    </source>
</reference>
<name>A0A840RD56_9NEIS</name>
<gene>
    <name evidence="2" type="ORF">HNQ50_001236</name>
</gene>
<feature type="signal peptide" evidence="1">
    <location>
        <begin position="1"/>
        <end position="34"/>
    </location>
</feature>